<accession>A0ABY6CAE0</accession>
<evidence type="ECO:0000313" key="3">
    <source>
        <dbReference type="Proteomes" id="UP001061862"/>
    </source>
</evidence>
<reference evidence="2 3" key="1">
    <citation type="submission" date="2022-09" db="EMBL/GenBank/DDBJ databases">
        <title>Interaction between co-microsymbionts with complementary sets of symbiotic genes in legume-rhizobium systems.</title>
        <authorList>
            <person name="Safronova V."/>
            <person name="Sazanova A."/>
            <person name="Afonin A."/>
            <person name="Chirak E."/>
        </authorList>
    </citation>
    <scope>NUCLEOTIDE SEQUENCE [LARGE SCALE GENOMIC DNA]</scope>
    <source>
        <strain evidence="2 3">A18/4-1</strain>
    </source>
</reference>
<keyword evidence="2" id="KW-0413">Isomerase</keyword>
<dbReference type="SUPFAM" id="SSF51658">
    <property type="entry name" value="Xylose isomerase-like"/>
    <property type="match status" value="1"/>
</dbReference>
<dbReference type="Gene3D" id="3.20.20.150">
    <property type="entry name" value="Divalent-metal-dependent TIM barrel enzymes"/>
    <property type="match status" value="1"/>
</dbReference>
<dbReference type="PANTHER" id="PTHR12110">
    <property type="entry name" value="HYDROXYPYRUVATE ISOMERASE"/>
    <property type="match status" value="1"/>
</dbReference>
<dbReference type="InterPro" id="IPR013022">
    <property type="entry name" value="Xyl_isomerase-like_TIM-brl"/>
</dbReference>
<dbReference type="Pfam" id="PF01261">
    <property type="entry name" value="AP_endonuc_2"/>
    <property type="match status" value="1"/>
</dbReference>
<dbReference type="RefSeq" id="WP_262167338.1">
    <property type="nucleotide sequence ID" value="NZ_CP104965.1"/>
</dbReference>
<protein>
    <submittedName>
        <fullName evidence="2">Sugar phosphate isomerase/epimerase</fullName>
    </submittedName>
</protein>
<dbReference type="InterPro" id="IPR036237">
    <property type="entry name" value="Xyl_isomerase-like_sf"/>
</dbReference>
<gene>
    <name evidence="2" type="ORF">N8A98_17945</name>
</gene>
<dbReference type="GO" id="GO:0016853">
    <property type="term" value="F:isomerase activity"/>
    <property type="evidence" value="ECO:0007669"/>
    <property type="project" value="UniProtKB-KW"/>
</dbReference>
<dbReference type="PANTHER" id="PTHR12110:SF21">
    <property type="entry name" value="XYLOSE ISOMERASE-LIKE TIM BARREL DOMAIN-CONTAINING PROTEIN"/>
    <property type="match status" value="1"/>
</dbReference>
<proteinExistence type="predicted"/>
<dbReference type="InterPro" id="IPR050312">
    <property type="entry name" value="IolE/XylAMocC-like"/>
</dbReference>
<keyword evidence="3" id="KW-1185">Reference proteome</keyword>
<dbReference type="EMBL" id="CP104965">
    <property type="protein sequence ID" value="UXN69100.1"/>
    <property type="molecule type" value="Genomic_DNA"/>
</dbReference>
<feature type="domain" description="Xylose isomerase-like TIM barrel" evidence="1">
    <location>
        <begin position="19"/>
        <end position="257"/>
    </location>
</feature>
<name>A0ABY6CAE0_9HYPH</name>
<dbReference type="Proteomes" id="UP001061862">
    <property type="component" value="Chromosome"/>
</dbReference>
<evidence type="ECO:0000259" key="1">
    <source>
        <dbReference type="Pfam" id="PF01261"/>
    </source>
</evidence>
<organism evidence="2 3">
    <name type="scientific">Devosia neptuniae</name>
    <dbReference type="NCBI Taxonomy" id="191302"/>
    <lineage>
        <taxon>Bacteria</taxon>
        <taxon>Pseudomonadati</taxon>
        <taxon>Pseudomonadota</taxon>
        <taxon>Alphaproteobacteria</taxon>
        <taxon>Hyphomicrobiales</taxon>
        <taxon>Devosiaceae</taxon>
        <taxon>Devosia</taxon>
    </lineage>
</organism>
<evidence type="ECO:0000313" key="2">
    <source>
        <dbReference type="EMBL" id="UXN69100.1"/>
    </source>
</evidence>
<sequence length="273" mass="29082">MRLGIFAKTFPGADPMTVLAQAKAAGFASVQYNMACSGLPSMPDAITPAQAQAVHHASEQTGLAIAAVSGTYNMIHPDPAIRAAGLARLEILAAASADMGTSLLTLCTGTRDPHDQWRRHPDNDTPEAWRDLLTEMEKAAAIAERYGIRLGIEPELANVVDSAVRARQLLDAIASPSLAIVLDPANLFEHATLPEQRDIIAHAVDLLADHIVMGHAKDRTVDGAFTTAGTGVLDYRHYIARLRAIGFTGDLITHGLEAREAPAVATFLRQALS</sequence>